<organism evidence="2 3">
    <name type="scientific">Dracunculus medinensis</name>
    <name type="common">Guinea worm</name>
    <dbReference type="NCBI Taxonomy" id="318479"/>
    <lineage>
        <taxon>Eukaryota</taxon>
        <taxon>Metazoa</taxon>
        <taxon>Ecdysozoa</taxon>
        <taxon>Nematoda</taxon>
        <taxon>Chromadorea</taxon>
        <taxon>Rhabditida</taxon>
        <taxon>Spirurina</taxon>
        <taxon>Dracunculoidea</taxon>
        <taxon>Dracunculidae</taxon>
        <taxon>Dracunculus</taxon>
    </lineage>
</organism>
<keyword evidence="1" id="KW-0732">Signal</keyword>
<dbReference type="Pfam" id="PF00494">
    <property type="entry name" value="SQS_PSY"/>
    <property type="match status" value="1"/>
</dbReference>
<reference evidence="3" key="1">
    <citation type="submission" date="2017-02" db="UniProtKB">
        <authorList>
            <consortium name="WormBaseParasite"/>
        </authorList>
    </citation>
    <scope>IDENTIFICATION</scope>
</reference>
<dbReference type="Gene3D" id="1.10.600.10">
    <property type="entry name" value="Farnesyl Diphosphate Synthase"/>
    <property type="match status" value="1"/>
</dbReference>
<evidence type="ECO:0000313" key="2">
    <source>
        <dbReference type="Proteomes" id="UP000038040"/>
    </source>
</evidence>
<accession>A0A0N4UJX9</accession>
<dbReference type="WBParaSite" id="DME_0000799301-mRNA-1">
    <property type="protein sequence ID" value="DME_0000799301-mRNA-1"/>
    <property type="gene ID" value="DME_0000799301"/>
</dbReference>
<name>A0A0N4UJX9_DRAME</name>
<dbReference type="InterPro" id="IPR002060">
    <property type="entry name" value="Squ/phyt_synthse"/>
</dbReference>
<sequence>LSVKNKWIIIFKILAFNVEVALVRDQIFRNSGTTRIARLQFWKDAIDSIYGDGIIPRQPVAAALNCFAKSANVNLLRLLITARQRTLGDRPFDSIEAVSKYGVYTYGSVIKLIMEILSDYLAGVNEIEAAAKAANSMGEAMAMINLLRTIAPLISRGIVLLPADLLKTYNLTAEQICFQQASALPSLAKDLCFSAETFIKKSRLCIKELTPALRLALMANGVTVDYVLRISQRCNYNIFDRRLQMSCSFLPWRLWWRRFSQIY</sequence>
<evidence type="ECO:0000313" key="3">
    <source>
        <dbReference type="WBParaSite" id="DME_0000799301-mRNA-1"/>
    </source>
</evidence>
<dbReference type="AlphaFoldDB" id="A0A0N4UJX9"/>
<feature type="signal peptide" evidence="1">
    <location>
        <begin position="1"/>
        <end position="23"/>
    </location>
</feature>
<dbReference type="Proteomes" id="UP000038040">
    <property type="component" value="Unplaced"/>
</dbReference>
<proteinExistence type="predicted"/>
<evidence type="ECO:0000256" key="1">
    <source>
        <dbReference type="SAM" id="SignalP"/>
    </source>
</evidence>
<feature type="chain" id="PRO_5005886762" evidence="1">
    <location>
        <begin position="24"/>
        <end position="263"/>
    </location>
</feature>
<dbReference type="SUPFAM" id="SSF48576">
    <property type="entry name" value="Terpenoid synthases"/>
    <property type="match status" value="1"/>
</dbReference>
<protein>
    <submittedName>
        <fullName evidence="3">ANK_REP_REGION domain-containing protein</fullName>
    </submittedName>
</protein>
<dbReference type="InterPro" id="IPR008949">
    <property type="entry name" value="Isoprenoid_synthase_dom_sf"/>
</dbReference>